<evidence type="ECO:0000313" key="6">
    <source>
        <dbReference type="Proteomes" id="UP000070700"/>
    </source>
</evidence>
<dbReference type="STRING" id="149040.A0A194X727"/>
<dbReference type="PRINTS" id="PR00146">
    <property type="entry name" value="DHPICSNTHASE"/>
</dbReference>
<name>A0A194X727_MOLSC</name>
<keyword evidence="1 2" id="KW-0456">Lyase</keyword>
<dbReference type="InParanoid" id="A0A194X727"/>
<dbReference type="KEGG" id="psco:LY89DRAFT_685858"/>
<dbReference type="InterPro" id="IPR002220">
    <property type="entry name" value="DapA-like"/>
</dbReference>
<dbReference type="GO" id="GO:0008840">
    <property type="term" value="F:4-hydroxy-tetrahydrodipicolinate synthase activity"/>
    <property type="evidence" value="ECO:0007669"/>
    <property type="project" value="TreeGrafter"/>
</dbReference>
<gene>
    <name evidence="5" type="ORF">LY89DRAFT_685858</name>
</gene>
<comment type="similarity">
    <text evidence="2">Belongs to the DapA family.</text>
</comment>
<dbReference type="InterPro" id="IPR013785">
    <property type="entry name" value="Aldolase_TIM"/>
</dbReference>
<dbReference type="OrthoDB" id="191315at2759"/>
<dbReference type="SUPFAM" id="SSF51569">
    <property type="entry name" value="Aldolase"/>
    <property type="match status" value="1"/>
</dbReference>
<evidence type="ECO:0000313" key="5">
    <source>
        <dbReference type="EMBL" id="KUJ15975.1"/>
    </source>
</evidence>
<reference evidence="5 6" key="1">
    <citation type="submission" date="2015-10" db="EMBL/GenBank/DDBJ databases">
        <title>Full genome of DAOMC 229536 Phialocephala scopiformis, a fungal endophyte of spruce producing the potent anti-insectan compound rugulosin.</title>
        <authorList>
            <consortium name="DOE Joint Genome Institute"/>
            <person name="Walker A.K."/>
            <person name="Frasz S.L."/>
            <person name="Seifert K.A."/>
            <person name="Miller J.D."/>
            <person name="Mondo S.J."/>
            <person name="Labutti K."/>
            <person name="Lipzen A."/>
            <person name="Dockter R."/>
            <person name="Kennedy M."/>
            <person name="Grigoriev I.V."/>
            <person name="Spatafora J.W."/>
        </authorList>
    </citation>
    <scope>NUCLEOTIDE SEQUENCE [LARGE SCALE GENOMIC DNA]</scope>
    <source>
        <strain evidence="5 6">CBS 120377</strain>
    </source>
</reference>
<dbReference type="RefSeq" id="XP_018070330.1">
    <property type="nucleotide sequence ID" value="XM_018215157.1"/>
</dbReference>
<organism evidence="5 6">
    <name type="scientific">Mollisia scopiformis</name>
    <name type="common">Conifer needle endophyte fungus</name>
    <name type="synonym">Phialocephala scopiformis</name>
    <dbReference type="NCBI Taxonomy" id="149040"/>
    <lineage>
        <taxon>Eukaryota</taxon>
        <taxon>Fungi</taxon>
        <taxon>Dikarya</taxon>
        <taxon>Ascomycota</taxon>
        <taxon>Pezizomycotina</taxon>
        <taxon>Leotiomycetes</taxon>
        <taxon>Helotiales</taxon>
        <taxon>Mollisiaceae</taxon>
        <taxon>Mollisia</taxon>
    </lineage>
</organism>
<evidence type="ECO:0000256" key="4">
    <source>
        <dbReference type="PIRSR" id="PIRSR001365-2"/>
    </source>
</evidence>
<dbReference type="CDD" id="cd00408">
    <property type="entry name" value="DHDPS-like"/>
    <property type="match status" value="1"/>
</dbReference>
<protein>
    <submittedName>
        <fullName evidence="5">Putative dihydrodipicolinate synthase</fullName>
    </submittedName>
</protein>
<dbReference type="AlphaFoldDB" id="A0A194X727"/>
<evidence type="ECO:0000256" key="1">
    <source>
        <dbReference type="ARBA" id="ARBA00023239"/>
    </source>
</evidence>
<dbReference type="GeneID" id="28824883"/>
<proteinExistence type="inferred from homology"/>
<dbReference type="Gene3D" id="3.20.20.70">
    <property type="entry name" value="Aldolase class I"/>
    <property type="match status" value="1"/>
</dbReference>
<evidence type="ECO:0000256" key="2">
    <source>
        <dbReference type="PIRNR" id="PIRNR001365"/>
    </source>
</evidence>
<dbReference type="PANTHER" id="PTHR12128:SF66">
    <property type="entry name" value="4-HYDROXY-2-OXOGLUTARATE ALDOLASE, MITOCHONDRIAL"/>
    <property type="match status" value="1"/>
</dbReference>
<dbReference type="EMBL" id="KQ947417">
    <property type="protein sequence ID" value="KUJ15975.1"/>
    <property type="molecule type" value="Genomic_DNA"/>
</dbReference>
<accession>A0A194X727</accession>
<dbReference type="Proteomes" id="UP000070700">
    <property type="component" value="Unassembled WGS sequence"/>
</dbReference>
<dbReference type="SMART" id="SM01130">
    <property type="entry name" value="DHDPS"/>
    <property type="match status" value="1"/>
</dbReference>
<dbReference type="PIRSF" id="PIRSF001365">
    <property type="entry name" value="DHDPS"/>
    <property type="match status" value="1"/>
</dbReference>
<feature type="active site" description="Proton donor/acceptor" evidence="3">
    <location>
        <position position="145"/>
    </location>
</feature>
<evidence type="ECO:0000256" key="3">
    <source>
        <dbReference type="PIRSR" id="PIRSR001365-1"/>
    </source>
</evidence>
<feature type="binding site" evidence="4">
    <location>
        <position position="231"/>
    </location>
    <ligand>
        <name>pyruvate</name>
        <dbReference type="ChEBI" id="CHEBI:15361"/>
    </ligand>
</feature>
<keyword evidence="6" id="KW-1185">Reference proteome</keyword>
<feature type="active site" description="Schiff-base intermediate with substrate" evidence="3">
    <location>
        <position position="175"/>
    </location>
</feature>
<sequence>MVRTLPRGIYTPLPTFFQDGSEDLDLAAFKKHIQFTASAGTIPVISGTMGEAPHLSAAERTALIIIGREALDEINLTSIPIVAGIGATSTRESIQLAKEAAAAGADFAIAIPPGYYAGVLKADVTAIKSFFVDIAEASPIPVMMYNFPGVTSGIDMDSDLIIDIAKSAPNICGVKLTCAAVGKLTRITAVVNDPEFKVKYPRKVSAAPFLVIDGFIDILLPSMAAGSSGAITGLANFAPSACVKLWELCLAVPGSGSYAEAQKVQNLIANADGVAIKIGIPGMKMLLNRMFGYGKNPRRPLMPITAEKRDLIMAEGVLKELVEFEKSLGTSK</sequence>
<dbReference type="PANTHER" id="PTHR12128">
    <property type="entry name" value="DIHYDRODIPICOLINATE SYNTHASE"/>
    <property type="match status" value="1"/>
</dbReference>
<dbReference type="Pfam" id="PF00701">
    <property type="entry name" value="DHDPS"/>
    <property type="match status" value="1"/>
</dbReference>